<dbReference type="Proteomes" id="UP000003163">
    <property type="component" value="Unassembled WGS sequence"/>
</dbReference>
<dbReference type="AlphaFoldDB" id="J9DM67"/>
<evidence type="ECO:0000313" key="1">
    <source>
        <dbReference type="EMBL" id="EJW03690.1"/>
    </source>
</evidence>
<protein>
    <submittedName>
        <fullName evidence="1">Uncharacterized protein</fullName>
    </submittedName>
</protein>
<proteinExistence type="predicted"/>
<dbReference type="EMBL" id="AFBI03000002">
    <property type="protein sequence ID" value="EJW03690.1"/>
    <property type="molecule type" value="Genomic_DNA"/>
</dbReference>
<name>J9DM67_EDHAE</name>
<organism evidence="1 2">
    <name type="scientific">Edhazardia aedis (strain USNM 41457)</name>
    <name type="common">Microsporidian parasite</name>
    <dbReference type="NCBI Taxonomy" id="1003232"/>
    <lineage>
        <taxon>Eukaryota</taxon>
        <taxon>Fungi</taxon>
        <taxon>Fungi incertae sedis</taxon>
        <taxon>Microsporidia</taxon>
        <taxon>Edhazardia</taxon>
    </lineage>
</organism>
<evidence type="ECO:0000313" key="2">
    <source>
        <dbReference type="Proteomes" id="UP000003163"/>
    </source>
</evidence>
<dbReference type="VEuPathDB" id="MicrosporidiaDB:EDEG_00178"/>
<sequence>MLLFSLILNAKMSKHNNSFIQIGCFEIVCYKYSIPRNIFYYVFNHIYVTTSLNHYICPSLNIFYHKKTFSKLFIKKVELNQVKIEQLSRMERKRRRINRVRKSTAILHMYISIRCFEHPIYRYFFHFFYFSYQILEIS</sequence>
<reference evidence="2" key="2">
    <citation type="submission" date="2015-07" db="EMBL/GenBank/DDBJ databases">
        <title>Contrasting host-pathogen interactions and genome evolution in two generalist and specialist microsporidian pathogens of mosquitoes.</title>
        <authorList>
            <consortium name="The Broad Institute Genomics Platform"/>
            <consortium name="The Broad Institute Genome Sequencing Center for Infectious Disease"/>
            <person name="Cuomo C.A."/>
            <person name="Sanscrainte N.D."/>
            <person name="Goldberg J.M."/>
            <person name="Heiman D."/>
            <person name="Young S."/>
            <person name="Zeng Q."/>
            <person name="Becnel J.J."/>
            <person name="Birren B.W."/>
        </authorList>
    </citation>
    <scope>NUCLEOTIDE SEQUENCE [LARGE SCALE GENOMIC DNA]</scope>
    <source>
        <strain evidence="2">USNM 41457</strain>
    </source>
</reference>
<dbReference type="InParanoid" id="J9DM67"/>
<dbReference type="HOGENOM" id="CLU_1855248_0_0_1"/>
<reference evidence="1 2" key="1">
    <citation type="submission" date="2011-08" db="EMBL/GenBank/DDBJ databases">
        <authorList>
            <person name="Liu Z.J."/>
            <person name="Shi F.L."/>
            <person name="Lu J.Q."/>
            <person name="Li M."/>
            <person name="Wang Z.L."/>
        </authorList>
    </citation>
    <scope>NUCLEOTIDE SEQUENCE [LARGE SCALE GENOMIC DNA]</scope>
    <source>
        <strain evidence="1 2">USNM 41457</strain>
    </source>
</reference>
<gene>
    <name evidence="1" type="ORF">EDEG_00178</name>
</gene>
<accession>J9DM67</accession>
<keyword evidence="2" id="KW-1185">Reference proteome</keyword>
<comment type="caution">
    <text evidence="1">The sequence shown here is derived from an EMBL/GenBank/DDBJ whole genome shotgun (WGS) entry which is preliminary data.</text>
</comment>